<proteinExistence type="predicted"/>
<organism evidence="2 3">
    <name type="scientific">Terricaulis silvestris</name>
    <dbReference type="NCBI Taxonomy" id="2686094"/>
    <lineage>
        <taxon>Bacteria</taxon>
        <taxon>Pseudomonadati</taxon>
        <taxon>Pseudomonadota</taxon>
        <taxon>Alphaproteobacteria</taxon>
        <taxon>Caulobacterales</taxon>
        <taxon>Caulobacteraceae</taxon>
        <taxon>Terricaulis</taxon>
    </lineage>
</organism>
<gene>
    <name evidence="2" type="ORF">DSM104635_03115</name>
</gene>
<dbReference type="EMBL" id="CP047045">
    <property type="protein sequence ID" value="QGZ96257.1"/>
    <property type="molecule type" value="Genomic_DNA"/>
</dbReference>
<keyword evidence="1" id="KW-0812">Transmembrane</keyword>
<dbReference type="AlphaFoldDB" id="A0A6I6MU12"/>
<evidence type="ECO:0000313" key="3">
    <source>
        <dbReference type="Proteomes" id="UP000431269"/>
    </source>
</evidence>
<keyword evidence="1" id="KW-0472">Membrane</keyword>
<dbReference type="Proteomes" id="UP000431269">
    <property type="component" value="Chromosome"/>
</dbReference>
<keyword evidence="1" id="KW-1133">Transmembrane helix</keyword>
<evidence type="ECO:0000313" key="2">
    <source>
        <dbReference type="EMBL" id="QGZ96257.1"/>
    </source>
</evidence>
<keyword evidence="3" id="KW-1185">Reference proteome</keyword>
<feature type="transmembrane region" description="Helical" evidence="1">
    <location>
        <begin position="6"/>
        <end position="24"/>
    </location>
</feature>
<protein>
    <submittedName>
        <fullName evidence="2">Uncharacterized protein</fullName>
    </submittedName>
</protein>
<evidence type="ECO:0000256" key="1">
    <source>
        <dbReference type="SAM" id="Phobius"/>
    </source>
</evidence>
<accession>A0A6I6MU12</accession>
<sequence length="55" mass="6226">MFWVWIVILVAVIVGLSVLVGRNLSKPAQRPLSREERMTALKASGALRHRKSNRN</sequence>
<dbReference type="KEGG" id="tsv:DSM104635_03115"/>
<reference evidence="3" key="1">
    <citation type="submission" date="2019-12" db="EMBL/GenBank/DDBJ databases">
        <title>Complete genome of Terracaulis silvestris 0127_4.</title>
        <authorList>
            <person name="Vieira S."/>
            <person name="Riedel T."/>
            <person name="Sproer C."/>
            <person name="Pascual J."/>
            <person name="Boedeker C."/>
            <person name="Overmann J."/>
        </authorList>
    </citation>
    <scope>NUCLEOTIDE SEQUENCE [LARGE SCALE GENOMIC DNA]</scope>
    <source>
        <strain evidence="3">0127_4</strain>
    </source>
</reference>
<name>A0A6I6MU12_9CAUL</name>
<dbReference type="RefSeq" id="WP_158767057.1">
    <property type="nucleotide sequence ID" value="NZ_CP047045.1"/>
</dbReference>